<organism evidence="1">
    <name type="scientific">Trichophyton rubrum CBS 288.86</name>
    <dbReference type="NCBI Taxonomy" id="1215330"/>
    <lineage>
        <taxon>Eukaryota</taxon>
        <taxon>Fungi</taxon>
        <taxon>Dikarya</taxon>
        <taxon>Ascomycota</taxon>
        <taxon>Pezizomycotina</taxon>
        <taxon>Eurotiomycetes</taxon>
        <taxon>Eurotiomycetidae</taxon>
        <taxon>Onygenales</taxon>
        <taxon>Arthrodermataceae</taxon>
        <taxon>Trichophyton</taxon>
    </lineage>
</organism>
<sequence length="177" mass="19672">MASFGIDPRSSGTTQIFRVSLFKSTPGSIKQSTCGLGKIIQARGLIYIAATRRTSNFLPTIVVAQSSCLDGMLTFHIYHGSETRSTTDTFKKMCTVDDLSSILAKHPPSDPSSSYVVVLTTYQTFYHRFTIGEKETTEGREKKWTGASSRNDKGLAVKSWTSFVTFRVERRLVPAER</sequence>
<gene>
    <name evidence="1" type="ORF">H103_07234</name>
</gene>
<name>A0A022VSA3_TRIRU</name>
<evidence type="ECO:0000313" key="1">
    <source>
        <dbReference type="EMBL" id="EZF49112.1"/>
    </source>
</evidence>
<dbReference type="Proteomes" id="UP000023758">
    <property type="component" value="Unassembled WGS sequence"/>
</dbReference>
<accession>A0A022VSA3</accession>
<proteinExistence type="predicted"/>
<reference evidence="1" key="1">
    <citation type="submission" date="2014-02" db="EMBL/GenBank/DDBJ databases">
        <title>The Genome Sequence of Trichophyton rubrum (morphotype fischeri) CBS 288.86.</title>
        <authorList>
            <consortium name="The Broad Institute Genomics Platform"/>
            <person name="Cuomo C.A."/>
            <person name="White T.C."/>
            <person name="Graser Y."/>
            <person name="Martinez-Rossi N."/>
            <person name="Heitman J."/>
            <person name="Young S.K."/>
            <person name="Zeng Q."/>
            <person name="Gargeya S."/>
            <person name="Abouelleil A."/>
            <person name="Alvarado L."/>
            <person name="Chapman S.B."/>
            <person name="Gainer-Dewar J."/>
            <person name="Goldberg J."/>
            <person name="Griggs A."/>
            <person name="Gujja S."/>
            <person name="Hansen M."/>
            <person name="Howarth C."/>
            <person name="Imamovic A."/>
            <person name="Larimer J."/>
            <person name="Martinez D."/>
            <person name="Murphy C."/>
            <person name="Pearson M.D."/>
            <person name="Persinoti G."/>
            <person name="Poon T."/>
            <person name="Priest M."/>
            <person name="Roberts A.D."/>
            <person name="Saif S."/>
            <person name="Shea T.D."/>
            <person name="Sykes S.N."/>
            <person name="Wortman J."/>
            <person name="Nusbaum C."/>
            <person name="Birren B."/>
        </authorList>
    </citation>
    <scope>NUCLEOTIDE SEQUENCE [LARGE SCALE GENOMIC DNA]</scope>
    <source>
        <strain evidence="1">CBS 288.86</strain>
    </source>
</reference>
<dbReference type="AlphaFoldDB" id="A0A022VSA3"/>
<dbReference type="EMBL" id="KK207909">
    <property type="protein sequence ID" value="EZF49112.1"/>
    <property type="molecule type" value="Genomic_DNA"/>
</dbReference>
<protein>
    <submittedName>
        <fullName evidence="1">Uncharacterized protein</fullName>
    </submittedName>
</protein>
<dbReference type="HOGENOM" id="CLU_1595748_0_0_1"/>